<evidence type="ECO:0000256" key="1">
    <source>
        <dbReference type="SAM" id="Phobius"/>
    </source>
</evidence>
<name>A0A176QFS9_9MICO</name>
<proteinExistence type="predicted"/>
<gene>
    <name evidence="2" type="ORF">AWH69_01905</name>
</gene>
<keyword evidence="1" id="KW-1133">Transmembrane helix</keyword>
<feature type="transmembrane region" description="Helical" evidence="1">
    <location>
        <begin position="49"/>
        <end position="71"/>
    </location>
</feature>
<dbReference type="Proteomes" id="UP000076976">
    <property type="component" value="Unassembled WGS sequence"/>
</dbReference>
<evidence type="ECO:0000313" key="2">
    <source>
        <dbReference type="EMBL" id="OAB88579.1"/>
    </source>
</evidence>
<keyword evidence="3" id="KW-1185">Reference proteome</keyword>
<comment type="caution">
    <text evidence="2">The sequence shown here is derived from an EMBL/GenBank/DDBJ whole genome shotgun (WGS) entry which is preliminary data.</text>
</comment>
<sequence length="77" mass="7893">MGRSRAATHQTPYSQVIISSVLAGAVALVVSIVTLVGRGETMVDAMATGMAAGAGAVAISAVLLLAMYQLLSYVRQR</sequence>
<accession>A0A176QFS9</accession>
<reference evidence="2 3" key="1">
    <citation type="submission" date="2016-01" db="EMBL/GenBank/DDBJ databases">
        <title>Janibacter melonis strain CD11_4 genome sequencing and assembly.</title>
        <authorList>
            <person name="Nair G.R."/>
            <person name="Kaur G."/>
            <person name="Chander A.M."/>
            <person name="Mayilraj S."/>
        </authorList>
    </citation>
    <scope>NUCLEOTIDE SEQUENCE [LARGE SCALE GENOMIC DNA]</scope>
    <source>
        <strain evidence="2 3">CD11-4</strain>
    </source>
</reference>
<keyword evidence="1" id="KW-0812">Transmembrane</keyword>
<protein>
    <submittedName>
        <fullName evidence="2">Uncharacterized protein</fullName>
    </submittedName>
</protein>
<organism evidence="2 3">
    <name type="scientific">Janibacter melonis</name>
    <dbReference type="NCBI Taxonomy" id="262209"/>
    <lineage>
        <taxon>Bacteria</taxon>
        <taxon>Bacillati</taxon>
        <taxon>Actinomycetota</taxon>
        <taxon>Actinomycetes</taxon>
        <taxon>Micrococcales</taxon>
        <taxon>Intrasporangiaceae</taxon>
        <taxon>Janibacter</taxon>
    </lineage>
</organism>
<dbReference type="EMBL" id="LQZG01000001">
    <property type="protein sequence ID" value="OAB88579.1"/>
    <property type="molecule type" value="Genomic_DNA"/>
</dbReference>
<feature type="transmembrane region" description="Helical" evidence="1">
    <location>
        <begin position="12"/>
        <end position="37"/>
    </location>
</feature>
<keyword evidence="1" id="KW-0472">Membrane</keyword>
<dbReference type="AlphaFoldDB" id="A0A176QFS9"/>
<dbReference type="RefSeq" id="WP_068270682.1">
    <property type="nucleotide sequence ID" value="NZ_LQZG01000001.1"/>
</dbReference>
<evidence type="ECO:0000313" key="3">
    <source>
        <dbReference type="Proteomes" id="UP000076976"/>
    </source>
</evidence>